<evidence type="ECO:0000256" key="2">
    <source>
        <dbReference type="ARBA" id="ARBA00008857"/>
    </source>
</evidence>
<evidence type="ECO:0000256" key="4">
    <source>
        <dbReference type="ARBA" id="ARBA00023125"/>
    </source>
</evidence>
<dbReference type="Pfam" id="PF14659">
    <property type="entry name" value="Phage_int_SAM_3"/>
    <property type="match status" value="1"/>
</dbReference>
<dbReference type="Proteomes" id="UP000503399">
    <property type="component" value="Chromosome"/>
</dbReference>
<keyword evidence="10" id="KW-1185">Reference proteome</keyword>
<gene>
    <name evidence="9" type="ORF">R50_2097</name>
</gene>
<dbReference type="SUPFAM" id="SSF56349">
    <property type="entry name" value="DNA breaking-rejoining enzymes"/>
    <property type="match status" value="1"/>
</dbReference>
<dbReference type="GO" id="GO:0015074">
    <property type="term" value="P:DNA integration"/>
    <property type="evidence" value="ECO:0007669"/>
    <property type="project" value="UniProtKB-KW"/>
</dbReference>
<dbReference type="InterPro" id="IPR004107">
    <property type="entry name" value="Integrase_SAM-like_N"/>
</dbReference>
<dbReference type="InterPro" id="IPR002104">
    <property type="entry name" value="Integrase_catalytic"/>
</dbReference>
<evidence type="ECO:0000313" key="9">
    <source>
        <dbReference type="EMBL" id="CAB1129594.1"/>
    </source>
</evidence>
<organism evidence="9 10">
    <name type="scientific">Candidatus Hydrogenisulfobacillus filiaventi</name>
    <dbReference type="NCBI Taxonomy" id="2707344"/>
    <lineage>
        <taxon>Bacteria</taxon>
        <taxon>Bacillati</taxon>
        <taxon>Bacillota</taxon>
        <taxon>Clostridia</taxon>
        <taxon>Eubacteriales</taxon>
        <taxon>Clostridiales Family XVII. Incertae Sedis</taxon>
        <taxon>Candidatus Hydrogenisulfobacillus</taxon>
    </lineage>
</organism>
<dbReference type="KEGG" id="hfv:R50_2097"/>
<evidence type="ECO:0000259" key="7">
    <source>
        <dbReference type="PROSITE" id="PS51898"/>
    </source>
</evidence>
<dbReference type="InterPro" id="IPR010998">
    <property type="entry name" value="Integrase_recombinase_N"/>
</dbReference>
<dbReference type="Gene3D" id="1.10.150.130">
    <property type="match status" value="1"/>
</dbReference>
<evidence type="ECO:0000259" key="8">
    <source>
        <dbReference type="PROSITE" id="PS51900"/>
    </source>
</evidence>
<evidence type="ECO:0000256" key="6">
    <source>
        <dbReference type="PROSITE-ProRule" id="PRU01248"/>
    </source>
</evidence>
<reference evidence="9 10" key="1">
    <citation type="submission" date="2020-02" db="EMBL/GenBank/DDBJ databases">
        <authorList>
            <person name="Hogendoorn C."/>
        </authorList>
    </citation>
    <scope>NUCLEOTIDE SEQUENCE [LARGE SCALE GENOMIC DNA]</scope>
    <source>
        <strain evidence="9">R501</strain>
    </source>
</reference>
<proteinExistence type="inferred from homology"/>
<dbReference type="CDD" id="cd01189">
    <property type="entry name" value="INT_ICEBs1_C_like"/>
    <property type="match status" value="1"/>
</dbReference>
<dbReference type="InterPro" id="IPR011010">
    <property type="entry name" value="DNA_brk_join_enz"/>
</dbReference>
<accession>A0A6F8ZIV4</accession>
<dbReference type="GO" id="GO:0003677">
    <property type="term" value="F:DNA binding"/>
    <property type="evidence" value="ECO:0007669"/>
    <property type="project" value="UniProtKB-UniRule"/>
</dbReference>
<feature type="domain" description="Tyr recombinase" evidence="7">
    <location>
        <begin position="171"/>
        <end position="369"/>
    </location>
</feature>
<keyword evidence="3" id="KW-0229">DNA integration</keyword>
<dbReference type="EMBL" id="LR778114">
    <property type="protein sequence ID" value="CAB1129594.1"/>
    <property type="molecule type" value="Genomic_DNA"/>
</dbReference>
<dbReference type="InterPro" id="IPR013762">
    <property type="entry name" value="Integrase-like_cat_sf"/>
</dbReference>
<evidence type="ECO:0008006" key="11">
    <source>
        <dbReference type="Google" id="ProtNLM"/>
    </source>
</evidence>
<sequence length="391" mass="44057">MGQDRPREPHARDPRRLPSGRWQARVAWWDEHGRRRESARTFASHREARAWAREEERRLRELGRPPAEDALASYLDRWLESMVGRVRPTTLRSYRAMAAHARAALGDRPLTRLTPLDLQAWLADLQAAGKSPRTAQYAYAVLRHALQDAADWGLLPANPAARAKPPRVPRRELRVPTPEEARRLLQAAEGHRLYALWAFLATTGTRRGEALGLRWEDVDWQRRVILVRQALTGTGSRKALGPVKTDGGRRSVALDPWMEDVLRRHREEQRLDRLEAGAGWEETGLVFTTRRGRWLDPGNVLRDFKILLAKAGLPTTYRIHDLRHAMATAWLAAGVSPKVVSERLGHASVAFTLQVYGHVLPNAQAEAAARMVRLLADDLHQPPADGGTGDA</sequence>
<dbReference type="InterPro" id="IPR050090">
    <property type="entry name" value="Tyrosine_recombinase_XerCD"/>
</dbReference>
<evidence type="ECO:0000313" key="10">
    <source>
        <dbReference type="Proteomes" id="UP000503399"/>
    </source>
</evidence>
<dbReference type="AlphaFoldDB" id="A0A6F8ZIV4"/>
<name>A0A6F8ZIV4_9FIRM</name>
<protein>
    <recommendedName>
        <fullName evidence="11">Site-specific integrase</fullName>
    </recommendedName>
</protein>
<keyword evidence="4 6" id="KW-0238">DNA-binding</keyword>
<comment type="function">
    <text evidence="1">Site-specific tyrosine recombinase, which acts by catalyzing the cutting and rejoining of the recombining DNA molecules.</text>
</comment>
<dbReference type="PANTHER" id="PTHR30349">
    <property type="entry name" value="PHAGE INTEGRASE-RELATED"/>
    <property type="match status" value="1"/>
</dbReference>
<evidence type="ECO:0000256" key="5">
    <source>
        <dbReference type="ARBA" id="ARBA00023172"/>
    </source>
</evidence>
<dbReference type="Pfam" id="PF00589">
    <property type="entry name" value="Phage_integrase"/>
    <property type="match status" value="1"/>
</dbReference>
<dbReference type="GO" id="GO:0006310">
    <property type="term" value="P:DNA recombination"/>
    <property type="evidence" value="ECO:0007669"/>
    <property type="project" value="UniProtKB-KW"/>
</dbReference>
<keyword evidence="5" id="KW-0233">DNA recombination</keyword>
<comment type="similarity">
    <text evidence="2">Belongs to the 'phage' integrase family.</text>
</comment>
<dbReference type="PROSITE" id="PS51900">
    <property type="entry name" value="CB"/>
    <property type="match status" value="1"/>
</dbReference>
<dbReference type="PANTHER" id="PTHR30349:SF41">
    <property type="entry name" value="INTEGRASE_RECOMBINASE PROTEIN MJ0367-RELATED"/>
    <property type="match status" value="1"/>
</dbReference>
<feature type="domain" description="Core-binding (CB)" evidence="8">
    <location>
        <begin position="69"/>
        <end position="150"/>
    </location>
</feature>
<dbReference type="Gene3D" id="1.10.443.10">
    <property type="entry name" value="Intergrase catalytic core"/>
    <property type="match status" value="1"/>
</dbReference>
<evidence type="ECO:0000256" key="3">
    <source>
        <dbReference type="ARBA" id="ARBA00022908"/>
    </source>
</evidence>
<dbReference type="PROSITE" id="PS51898">
    <property type="entry name" value="TYR_RECOMBINASE"/>
    <property type="match status" value="1"/>
</dbReference>
<evidence type="ECO:0000256" key="1">
    <source>
        <dbReference type="ARBA" id="ARBA00003283"/>
    </source>
</evidence>
<dbReference type="InterPro" id="IPR044068">
    <property type="entry name" value="CB"/>
</dbReference>